<comment type="similarity">
    <text evidence="2">Belongs to the iron/manganese superoxide dismutase family.</text>
</comment>
<feature type="domain" description="Manganese/iron superoxide dismutase N-terminal" evidence="10">
    <location>
        <begin position="88"/>
        <end position="167"/>
    </location>
</feature>
<dbReference type="InterPro" id="IPR019831">
    <property type="entry name" value="Mn/Fe_SOD_N"/>
</dbReference>
<evidence type="ECO:0000259" key="11">
    <source>
        <dbReference type="Pfam" id="PF02777"/>
    </source>
</evidence>
<dbReference type="EC" id="1.15.1.1" evidence="4"/>
<dbReference type="Gene3D" id="3.55.40.20">
    <property type="entry name" value="Iron/manganese superoxide dismutase, C-terminal domain"/>
    <property type="match status" value="1"/>
</dbReference>
<dbReference type="PROSITE" id="PS00088">
    <property type="entry name" value="SOD_MN"/>
    <property type="match status" value="1"/>
</dbReference>
<gene>
    <name evidence="13" type="ORF">BN1204_058830</name>
    <name evidence="12" type="ORF">NCLIV_058830</name>
</gene>
<dbReference type="OrthoDB" id="239262at2759"/>
<name>F0VP14_NEOCL</name>
<evidence type="ECO:0000256" key="9">
    <source>
        <dbReference type="ARBA" id="ARBA00029867"/>
    </source>
</evidence>
<evidence type="ECO:0000256" key="1">
    <source>
        <dbReference type="ARBA" id="ARBA00001962"/>
    </source>
</evidence>
<evidence type="ECO:0000256" key="2">
    <source>
        <dbReference type="ARBA" id="ARBA00008714"/>
    </source>
</evidence>
<sequence length="288" mass="31725">MSITAVLVPALRISAALVAAPIGIALETAALTTSHGPRQVASRFLHLCPPSAPLAWYSRTAEGRTGPVRPSFLPRDARRFSSTDTCAFTLPPLPYAEDALEPHISAETLRFHHGKHHAAYVNKLNGFIEGTPFAGKNLEDIVKSSSGAIFNNAAQAWNHEFYFKSMKPVSAGGGGEPDGLLKKEIEAAFSSFTQFKDEFSKVAAGHFGSGWAWIAWDKQKKKLVIEQTHDANTPITDATKVPLLCCDVWEHAYYLDKKNDRPAYIEGWWSVVNWSFATENLLKAREDN</sequence>
<protein>
    <recommendedName>
        <fullName evidence="5">Superoxide dismutase [Fe]</fullName>
        <ecNumber evidence="4">1.15.1.1</ecNumber>
    </recommendedName>
    <alternativeName>
        <fullName evidence="9">FeSOD</fullName>
    </alternativeName>
</protein>
<reference evidence="12" key="1">
    <citation type="submission" date="2011-02" db="EMBL/GenBank/DDBJ databases">
        <authorList>
            <person name="Aslett M."/>
        </authorList>
    </citation>
    <scope>NUCLEOTIDE SEQUENCE</scope>
    <source>
        <strain evidence="12">Liverpool</strain>
    </source>
</reference>
<dbReference type="InterPro" id="IPR036314">
    <property type="entry name" value="SOD_C_sf"/>
</dbReference>
<evidence type="ECO:0000313" key="12">
    <source>
        <dbReference type="EMBL" id="CBZ55460.1"/>
    </source>
</evidence>
<dbReference type="InterPro" id="IPR036324">
    <property type="entry name" value="Mn/Fe_SOD_N_sf"/>
</dbReference>
<dbReference type="RefSeq" id="XP_003885488.1">
    <property type="nucleotide sequence ID" value="XM_003885439.1"/>
</dbReference>
<dbReference type="InterPro" id="IPR019832">
    <property type="entry name" value="Mn/Fe_SOD_C"/>
</dbReference>
<evidence type="ECO:0000256" key="5">
    <source>
        <dbReference type="ARBA" id="ARBA00014767"/>
    </source>
</evidence>
<dbReference type="PRINTS" id="PR01703">
    <property type="entry name" value="MNSODISMTASE"/>
</dbReference>
<dbReference type="EMBL" id="FR823392">
    <property type="protein sequence ID" value="CBZ55460.1"/>
    <property type="molecule type" value="Genomic_DNA"/>
</dbReference>
<reference evidence="13" key="4">
    <citation type="journal article" date="2015" name="PLoS ONE">
        <title>Comprehensive Evaluation of Toxoplasma gondii VEG and Neospora caninum LIV Genomes with Tachyzoite Stage Transcriptome and Proteome Defines Novel Transcript Features.</title>
        <authorList>
            <person name="Ramaprasad A."/>
            <person name="Mourier T."/>
            <person name="Naeem R."/>
            <person name="Malas T.B."/>
            <person name="Moussa E."/>
            <person name="Panigrahi A."/>
            <person name="Vermont S.J."/>
            <person name="Otto T.D."/>
            <person name="Wastling J."/>
            <person name="Pain A."/>
        </authorList>
    </citation>
    <scope>NUCLEOTIDE SEQUENCE</scope>
    <source>
        <strain evidence="13">Liverpool</strain>
    </source>
</reference>
<proteinExistence type="inferred from homology"/>
<evidence type="ECO:0000256" key="3">
    <source>
        <dbReference type="ARBA" id="ARBA00011738"/>
    </source>
</evidence>
<dbReference type="GO" id="GO:0004784">
    <property type="term" value="F:superoxide dismutase activity"/>
    <property type="evidence" value="ECO:0007669"/>
    <property type="project" value="UniProtKB-EC"/>
</dbReference>
<dbReference type="FunCoup" id="F0VP14">
    <property type="interactions" value="59"/>
</dbReference>
<dbReference type="FunFam" id="1.10.287.990:FF:000002">
    <property type="entry name" value="Superoxide dismutase"/>
    <property type="match status" value="1"/>
</dbReference>
<keyword evidence="6" id="KW-0479">Metal-binding</keyword>
<reference evidence="12" key="2">
    <citation type="submission" date="2011-03" db="EMBL/GenBank/DDBJ databases">
        <title>Comparative genomics and transcriptomics of Neospora caninum and Toxoplasma gondii.</title>
        <authorList>
            <person name="Reid A.J."/>
            <person name="Sohal A."/>
            <person name="Harris D."/>
            <person name="Quail M."/>
            <person name="Sanders M."/>
            <person name="Berriman M."/>
            <person name="Wastling J.M."/>
            <person name="Pain A."/>
        </authorList>
    </citation>
    <scope>NUCLEOTIDE SEQUENCE</scope>
    <source>
        <strain evidence="12">Liverpool</strain>
    </source>
</reference>
<comment type="subunit">
    <text evidence="3">Homodimer.</text>
</comment>
<dbReference type="PANTHER" id="PTHR42769:SF3">
    <property type="entry name" value="SUPEROXIDE DISMUTASE [FE] 2, CHLOROPLASTIC"/>
    <property type="match status" value="1"/>
</dbReference>
<dbReference type="OMA" id="DSLINWD"/>
<evidence type="ECO:0000256" key="8">
    <source>
        <dbReference type="ARBA" id="ARBA00023004"/>
    </source>
</evidence>
<dbReference type="FunFam" id="3.55.40.20:FF:000004">
    <property type="entry name" value="Superoxide dismutase [Fe]"/>
    <property type="match status" value="1"/>
</dbReference>
<dbReference type="EMBL" id="LN714486">
    <property type="protein sequence ID" value="CEL70197.1"/>
    <property type="molecule type" value="Genomic_DNA"/>
</dbReference>
<accession>F0VP14</accession>
<dbReference type="GO" id="GO:0046872">
    <property type="term" value="F:metal ion binding"/>
    <property type="evidence" value="ECO:0007669"/>
    <property type="project" value="UniProtKB-KW"/>
</dbReference>
<dbReference type="Gene3D" id="1.10.287.990">
    <property type="entry name" value="Fe,Mn superoxide dismutase (SOD) domain"/>
    <property type="match status" value="1"/>
</dbReference>
<dbReference type="Proteomes" id="UP000007494">
    <property type="component" value="Chromosome XI"/>
</dbReference>
<reference evidence="14" key="3">
    <citation type="journal article" date="2012" name="PLoS Pathog.">
        <title>Comparative genomics of the apicomplexan parasites Toxoplasma gondii and Neospora caninum: Coccidia differing in host range and transmission strategy.</title>
        <authorList>
            <person name="Reid A.J."/>
            <person name="Vermont S.J."/>
            <person name="Cotton J.A."/>
            <person name="Harris D."/>
            <person name="Hill-Cawthorne G.A."/>
            <person name="Konen-Waisman S."/>
            <person name="Latham S.M."/>
            <person name="Mourier T."/>
            <person name="Norton R."/>
            <person name="Quail M.A."/>
            <person name="Sanders M."/>
            <person name="Shanmugam D."/>
            <person name="Sohal A."/>
            <person name="Wasmuth J.D."/>
            <person name="Brunk B."/>
            <person name="Grigg M.E."/>
            <person name="Howard J.C."/>
            <person name="Parkinson J."/>
            <person name="Roos D.S."/>
            <person name="Trees A.J."/>
            <person name="Berriman M."/>
            <person name="Pain A."/>
            <person name="Wastling J.M."/>
        </authorList>
    </citation>
    <scope>NUCLEOTIDE SEQUENCE [LARGE SCALE GENOMIC DNA]</scope>
    <source>
        <strain evidence="14">Liverpool</strain>
    </source>
</reference>
<keyword evidence="7 12" id="KW-0560">Oxidoreductase</keyword>
<dbReference type="Pfam" id="PF02777">
    <property type="entry name" value="Sod_Fe_C"/>
    <property type="match status" value="1"/>
</dbReference>
<organism evidence="12 14">
    <name type="scientific">Neospora caninum (strain Liverpool)</name>
    <dbReference type="NCBI Taxonomy" id="572307"/>
    <lineage>
        <taxon>Eukaryota</taxon>
        <taxon>Sar</taxon>
        <taxon>Alveolata</taxon>
        <taxon>Apicomplexa</taxon>
        <taxon>Conoidasida</taxon>
        <taxon>Coccidia</taxon>
        <taxon>Eucoccidiorida</taxon>
        <taxon>Eimeriorina</taxon>
        <taxon>Sarcocystidae</taxon>
        <taxon>Neospora</taxon>
    </lineage>
</organism>
<evidence type="ECO:0000256" key="6">
    <source>
        <dbReference type="ARBA" id="ARBA00022723"/>
    </source>
</evidence>
<dbReference type="SUPFAM" id="SSF54719">
    <property type="entry name" value="Fe,Mn superoxide dismutase (SOD), C-terminal domain"/>
    <property type="match status" value="1"/>
</dbReference>
<dbReference type="VEuPathDB" id="ToxoDB:NCLIV_058830"/>
<dbReference type="Pfam" id="PF00081">
    <property type="entry name" value="Sod_Fe_N"/>
    <property type="match status" value="1"/>
</dbReference>
<evidence type="ECO:0000256" key="4">
    <source>
        <dbReference type="ARBA" id="ARBA00012682"/>
    </source>
</evidence>
<dbReference type="InParanoid" id="F0VP14"/>
<keyword evidence="8" id="KW-0408">Iron</keyword>
<evidence type="ECO:0000313" key="13">
    <source>
        <dbReference type="EMBL" id="CEL70197.1"/>
    </source>
</evidence>
<evidence type="ECO:0000313" key="14">
    <source>
        <dbReference type="Proteomes" id="UP000007494"/>
    </source>
</evidence>
<evidence type="ECO:0000256" key="7">
    <source>
        <dbReference type="ARBA" id="ARBA00023002"/>
    </source>
</evidence>
<dbReference type="SUPFAM" id="SSF46609">
    <property type="entry name" value="Fe,Mn superoxide dismutase (SOD), N-terminal domain"/>
    <property type="match status" value="1"/>
</dbReference>
<dbReference type="InterPro" id="IPR019833">
    <property type="entry name" value="Mn/Fe_SOD_BS"/>
</dbReference>
<keyword evidence="14" id="KW-1185">Reference proteome</keyword>
<dbReference type="AlphaFoldDB" id="F0VP14"/>
<dbReference type="PANTHER" id="PTHR42769">
    <property type="entry name" value="SUPEROXIDE DISMUTASE"/>
    <property type="match status" value="1"/>
</dbReference>
<comment type="cofactor">
    <cofactor evidence="1">
        <name>Fe cation</name>
        <dbReference type="ChEBI" id="CHEBI:24875"/>
    </cofactor>
</comment>
<dbReference type="GeneID" id="13440873"/>
<dbReference type="eggNOG" id="KOG0876">
    <property type="taxonomic scope" value="Eukaryota"/>
</dbReference>
<feature type="domain" description="Manganese/iron superoxide dismutase C-terminal" evidence="11">
    <location>
        <begin position="178"/>
        <end position="279"/>
    </location>
</feature>
<evidence type="ECO:0000259" key="10">
    <source>
        <dbReference type="Pfam" id="PF00081"/>
    </source>
</evidence>
<dbReference type="SMR" id="F0VP14"/>
<dbReference type="InterPro" id="IPR001189">
    <property type="entry name" value="Mn/Fe_SOD"/>
</dbReference>